<dbReference type="PANTHER" id="PTHR11733">
    <property type="entry name" value="ZINC METALLOPROTEASE FAMILY M13 NEPRILYSIN-RELATED"/>
    <property type="match status" value="1"/>
</dbReference>
<reference evidence="2" key="2">
    <citation type="submission" date="2021-09" db="EMBL/GenBank/DDBJ databases">
        <authorList>
            <person name="Jia N."/>
            <person name="Wang J."/>
            <person name="Shi W."/>
            <person name="Du L."/>
            <person name="Sun Y."/>
            <person name="Zhan W."/>
            <person name="Jiang J."/>
            <person name="Wang Q."/>
            <person name="Zhang B."/>
            <person name="Ji P."/>
            <person name="Sakyi L.B."/>
            <person name="Cui X."/>
            <person name="Yuan T."/>
            <person name="Jiang B."/>
            <person name="Yang W."/>
            <person name="Lam T.T.-Y."/>
            <person name="Chang Q."/>
            <person name="Ding S."/>
            <person name="Wang X."/>
            <person name="Zhu J."/>
            <person name="Ruan X."/>
            <person name="Zhao L."/>
            <person name="Wei J."/>
            <person name="Que T."/>
            <person name="Du C."/>
            <person name="Cheng J."/>
            <person name="Dai P."/>
            <person name="Han X."/>
            <person name="Huang E."/>
            <person name="Gao Y."/>
            <person name="Liu J."/>
            <person name="Shao H."/>
            <person name="Ye R."/>
            <person name="Li L."/>
            <person name="Wei W."/>
            <person name="Wang X."/>
            <person name="Wang C."/>
            <person name="Huo Q."/>
            <person name="Li W."/>
            <person name="Guo W."/>
            <person name="Chen H."/>
            <person name="Chen S."/>
            <person name="Zhou L."/>
            <person name="Zhou L."/>
            <person name="Ni X."/>
            <person name="Tian J."/>
            <person name="Zhou Y."/>
            <person name="Sheng Y."/>
            <person name="Liu T."/>
            <person name="Pan Y."/>
            <person name="Xia L."/>
            <person name="Li J."/>
            <person name="Zhao F."/>
            <person name="Cao W."/>
        </authorList>
    </citation>
    <scope>NUCLEOTIDE SEQUENCE</scope>
    <source>
        <strain evidence="2">Rmic-2018</strain>
        <tissue evidence="2">Larvae</tissue>
    </source>
</reference>
<dbReference type="InterPro" id="IPR024079">
    <property type="entry name" value="MetalloPept_cat_dom_sf"/>
</dbReference>
<gene>
    <name evidence="2" type="ORF">HPB51_026271</name>
</gene>
<organism evidence="2 3">
    <name type="scientific">Rhipicephalus microplus</name>
    <name type="common">Cattle tick</name>
    <name type="synonym">Boophilus microplus</name>
    <dbReference type="NCBI Taxonomy" id="6941"/>
    <lineage>
        <taxon>Eukaryota</taxon>
        <taxon>Metazoa</taxon>
        <taxon>Ecdysozoa</taxon>
        <taxon>Arthropoda</taxon>
        <taxon>Chelicerata</taxon>
        <taxon>Arachnida</taxon>
        <taxon>Acari</taxon>
        <taxon>Parasitiformes</taxon>
        <taxon>Ixodida</taxon>
        <taxon>Ixodoidea</taxon>
        <taxon>Ixodidae</taxon>
        <taxon>Rhipicephalinae</taxon>
        <taxon>Rhipicephalus</taxon>
        <taxon>Boophilus</taxon>
    </lineage>
</organism>
<dbReference type="Pfam" id="PF01431">
    <property type="entry name" value="Peptidase_M13"/>
    <property type="match status" value="1"/>
</dbReference>
<dbReference type="Gene3D" id="3.40.390.10">
    <property type="entry name" value="Collagenase (Catalytic Domain)"/>
    <property type="match status" value="1"/>
</dbReference>
<dbReference type="GO" id="GO:0004222">
    <property type="term" value="F:metalloendopeptidase activity"/>
    <property type="evidence" value="ECO:0007669"/>
    <property type="project" value="InterPro"/>
</dbReference>
<dbReference type="EMBL" id="JABSTU010000011">
    <property type="protein sequence ID" value="KAH8010219.1"/>
    <property type="molecule type" value="Genomic_DNA"/>
</dbReference>
<dbReference type="GO" id="GO:0005886">
    <property type="term" value="C:plasma membrane"/>
    <property type="evidence" value="ECO:0007669"/>
    <property type="project" value="TreeGrafter"/>
</dbReference>
<dbReference type="PANTHER" id="PTHR11733:SF241">
    <property type="entry name" value="GH26575P-RELATED"/>
    <property type="match status" value="1"/>
</dbReference>
<dbReference type="InterPro" id="IPR018497">
    <property type="entry name" value="Peptidase_M13_C"/>
</dbReference>
<evidence type="ECO:0000313" key="3">
    <source>
        <dbReference type="Proteomes" id="UP000821866"/>
    </source>
</evidence>
<reference evidence="2" key="1">
    <citation type="journal article" date="2020" name="Cell">
        <title>Large-Scale Comparative Analyses of Tick Genomes Elucidate Their Genetic Diversity and Vector Capacities.</title>
        <authorList>
            <consortium name="Tick Genome and Microbiome Consortium (TIGMIC)"/>
            <person name="Jia N."/>
            <person name="Wang J."/>
            <person name="Shi W."/>
            <person name="Du L."/>
            <person name="Sun Y."/>
            <person name="Zhan W."/>
            <person name="Jiang J.F."/>
            <person name="Wang Q."/>
            <person name="Zhang B."/>
            <person name="Ji P."/>
            <person name="Bell-Sakyi L."/>
            <person name="Cui X.M."/>
            <person name="Yuan T.T."/>
            <person name="Jiang B.G."/>
            <person name="Yang W.F."/>
            <person name="Lam T.T."/>
            <person name="Chang Q.C."/>
            <person name="Ding S.J."/>
            <person name="Wang X.J."/>
            <person name="Zhu J.G."/>
            <person name="Ruan X.D."/>
            <person name="Zhao L."/>
            <person name="Wei J.T."/>
            <person name="Ye R.Z."/>
            <person name="Que T.C."/>
            <person name="Du C.H."/>
            <person name="Zhou Y.H."/>
            <person name="Cheng J.X."/>
            <person name="Dai P.F."/>
            <person name="Guo W.B."/>
            <person name="Han X.H."/>
            <person name="Huang E.J."/>
            <person name="Li L.F."/>
            <person name="Wei W."/>
            <person name="Gao Y.C."/>
            <person name="Liu J.Z."/>
            <person name="Shao H.Z."/>
            <person name="Wang X."/>
            <person name="Wang C.C."/>
            <person name="Yang T.C."/>
            <person name="Huo Q.B."/>
            <person name="Li W."/>
            <person name="Chen H.Y."/>
            <person name="Chen S.E."/>
            <person name="Zhou L.G."/>
            <person name="Ni X.B."/>
            <person name="Tian J.H."/>
            <person name="Sheng Y."/>
            <person name="Liu T."/>
            <person name="Pan Y.S."/>
            <person name="Xia L.Y."/>
            <person name="Li J."/>
            <person name="Zhao F."/>
            <person name="Cao W.C."/>
        </authorList>
    </citation>
    <scope>NUCLEOTIDE SEQUENCE</scope>
    <source>
        <strain evidence="2">Rmic-2018</strain>
    </source>
</reference>
<sequence>MKGSFGAAARHFVQDGLAASVFLEENVMDGAVLRPLHNVFSRVVKKRADESAAIAGQPRDLTLKRLFFVNWASTLCEPSHAADASRRRLRYKIGVPARMRVNVALSRFLPFAEAFNCPPGSRMNPVRSCSFW</sequence>
<name>A0A9J6D839_RHIMP</name>
<dbReference type="PROSITE" id="PS51885">
    <property type="entry name" value="NEPRILYSIN"/>
    <property type="match status" value="1"/>
</dbReference>
<dbReference type="GO" id="GO:0016485">
    <property type="term" value="P:protein processing"/>
    <property type="evidence" value="ECO:0007669"/>
    <property type="project" value="TreeGrafter"/>
</dbReference>
<dbReference type="SUPFAM" id="SSF55486">
    <property type="entry name" value="Metalloproteases ('zincins'), catalytic domain"/>
    <property type="match status" value="1"/>
</dbReference>
<comment type="caution">
    <text evidence="2">The sequence shown here is derived from an EMBL/GenBank/DDBJ whole genome shotgun (WGS) entry which is preliminary data.</text>
</comment>
<accession>A0A9J6D839</accession>
<dbReference type="Proteomes" id="UP000821866">
    <property type="component" value="Chromosome 9"/>
</dbReference>
<proteinExistence type="predicted"/>
<evidence type="ECO:0000259" key="1">
    <source>
        <dbReference type="Pfam" id="PF01431"/>
    </source>
</evidence>
<dbReference type="InterPro" id="IPR000718">
    <property type="entry name" value="Peptidase_M13"/>
</dbReference>
<protein>
    <recommendedName>
        <fullName evidence="1">Peptidase M13 C-terminal domain-containing protein</fullName>
    </recommendedName>
</protein>
<feature type="domain" description="Peptidase M13 C-terminal" evidence="1">
    <location>
        <begin position="17"/>
        <end position="130"/>
    </location>
</feature>
<dbReference type="AlphaFoldDB" id="A0A9J6D839"/>
<evidence type="ECO:0000313" key="2">
    <source>
        <dbReference type="EMBL" id="KAH8010219.1"/>
    </source>
</evidence>
<keyword evidence="3" id="KW-1185">Reference proteome</keyword>